<protein>
    <recommendedName>
        <fullName evidence="1">Protein kinase domain-containing protein</fullName>
    </recommendedName>
</protein>
<dbReference type="Gene3D" id="3.80.10.10">
    <property type="entry name" value="Ribonuclease Inhibitor"/>
    <property type="match status" value="1"/>
</dbReference>
<dbReference type="InterPro" id="IPR026906">
    <property type="entry name" value="LRR_5"/>
</dbReference>
<dbReference type="PANTHER" id="PTHR45661:SF3">
    <property type="entry name" value="IG-LIKE DOMAIN-CONTAINING PROTEIN"/>
    <property type="match status" value="1"/>
</dbReference>
<comment type="caution">
    <text evidence="2">The sequence shown here is derived from an EMBL/GenBank/DDBJ whole genome shotgun (WGS) entry which is preliminary data.</text>
</comment>
<evidence type="ECO:0000313" key="2">
    <source>
        <dbReference type="EMBL" id="KAK8883888.1"/>
    </source>
</evidence>
<dbReference type="InterPro" id="IPR053139">
    <property type="entry name" value="Surface_bspA-like"/>
</dbReference>
<organism evidence="2 3">
    <name type="scientific">Tritrichomonas musculus</name>
    <dbReference type="NCBI Taxonomy" id="1915356"/>
    <lineage>
        <taxon>Eukaryota</taxon>
        <taxon>Metamonada</taxon>
        <taxon>Parabasalia</taxon>
        <taxon>Tritrichomonadida</taxon>
        <taxon>Tritrichomonadidae</taxon>
        <taxon>Tritrichomonas</taxon>
    </lineage>
</organism>
<dbReference type="SUPFAM" id="SSF52058">
    <property type="entry name" value="L domain-like"/>
    <property type="match status" value="1"/>
</dbReference>
<dbReference type="Gene3D" id="1.10.510.10">
    <property type="entry name" value="Transferase(Phosphotransferase) domain 1"/>
    <property type="match status" value="1"/>
</dbReference>
<name>A0ABR2JZ33_9EUKA</name>
<dbReference type="SUPFAM" id="SSF56112">
    <property type="entry name" value="Protein kinase-like (PK-like)"/>
    <property type="match status" value="1"/>
</dbReference>
<dbReference type="EMBL" id="JAPFFF010000008">
    <property type="protein sequence ID" value="KAK8883888.1"/>
    <property type="molecule type" value="Genomic_DNA"/>
</dbReference>
<feature type="domain" description="Protein kinase" evidence="1">
    <location>
        <begin position="174"/>
        <end position="454"/>
    </location>
</feature>
<accession>A0ABR2JZ33</accession>
<gene>
    <name evidence="2" type="ORF">M9Y10_042989</name>
</gene>
<dbReference type="InterPro" id="IPR001245">
    <property type="entry name" value="Ser-Thr/Tyr_kinase_cat_dom"/>
</dbReference>
<dbReference type="Pfam" id="PF13306">
    <property type="entry name" value="LRR_5"/>
    <property type="match status" value="1"/>
</dbReference>
<dbReference type="InterPro" id="IPR032675">
    <property type="entry name" value="LRR_dom_sf"/>
</dbReference>
<dbReference type="InterPro" id="IPR000719">
    <property type="entry name" value="Prot_kinase_dom"/>
</dbReference>
<dbReference type="Proteomes" id="UP001470230">
    <property type="component" value="Unassembled WGS sequence"/>
</dbReference>
<proteinExistence type="predicted"/>
<reference evidence="2 3" key="1">
    <citation type="submission" date="2024-04" db="EMBL/GenBank/DDBJ databases">
        <title>Tritrichomonas musculus Genome.</title>
        <authorList>
            <person name="Alves-Ferreira E."/>
            <person name="Grigg M."/>
            <person name="Lorenzi H."/>
            <person name="Galac M."/>
        </authorList>
    </citation>
    <scope>NUCLEOTIDE SEQUENCE [LARGE SCALE GENOMIC DNA]</scope>
    <source>
        <strain evidence="2 3">EAF2021</strain>
    </source>
</reference>
<sequence length="478" mass="54365">MVTSIESFSFLSCSSLKEVTIPSSVKKISTNAFGRCSSLTKVTIPSSVTSICEYAFSGCSSLQQIDIPSSVKDIGSYAFSGCSSLEEVIIPPLIKEIETGTFYGCISLKKVIIPPSVTCIHDFAFSGCFLIDPESIPSTVTEIDDYAFDDCYKLKQTLQDRFHYQSKDETLNLDDYEICKNKTLRGSIYEAINKKTGKKVVIKCIDSEIEYANIFIAYALTNIGIPGVAKIHCYLDQNHIDQDNKIVEIWNGMNMLCCTVIKDYMKNGNLYDNTLIYLRCKGQQNMTNMNPTIRSKIIFGIAAIMKKIHKLGMIHQNLTMKNILLDDNFEPVISSFGKCGSKIAFYQIILIPSPKHLYRDDDYFLPPETLDAGIATTSSDVYSYAMIVYMMFAGKMIKKRRHLITEDVIKGKRYERLNEIPDHYWELIEACWDQNPENRPSFDEIINHLRDDVFAIKEFGMETNLDELHEYQNRINAD</sequence>
<evidence type="ECO:0000313" key="3">
    <source>
        <dbReference type="Proteomes" id="UP001470230"/>
    </source>
</evidence>
<keyword evidence="3" id="KW-1185">Reference proteome</keyword>
<dbReference type="InterPro" id="IPR011009">
    <property type="entry name" value="Kinase-like_dom_sf"/>
</dbReference>
<dbReference type="PROSITE" id="PS50011">
    <property type="entry name" value="PROTEIN_KINASE_DOM"/>
    <property type="match status" value="1"/>
</dbReference>
<dbReference type="PANTHER" id="PTHR45661">
    <property type="entry name" value="SURFACE ANTIGEN"/>
    <property type="match status" value="1"/>
</dbReference>
<dbReference type="Pfam" id="PF07714">
    <property type="entry name" value="PK_Tyr_Ser-Thr"/>
    <property type="match status" value="1"/>
</dbReference>
<evidence type="ECO:0000259" key="1">
    <source>
        <dbReference type="PROSITE" id="PS50011"/>
    </source>
</evidence>